<gene>
    <name evidence="1" type="ORF">A2863_00485</name>
</gene>
<name>A0A1F7Y3B2_9BACT</name>
<dbReference type="Pfam" id="PF13489">
    <property type="entry name" value="Methyltransf_23"/>
    <property type="match status" value="1"/>
</dbReference>
<evidence type="ECO:0000313" key="2">
    <source>
        <dbReference type="Proteomes" id="UP000178750"/>
    </source>
</evidence>
<dbReference type="AlphaFoldDB" id="A0A1F7Y3B2"/>
<dbReference type="Proteomes" id="UP000178750">
    <property type="component" value="Unassembled WGS sequence"/>
</dbReference>
<reference evidence="1 2" key="1">
    <citation type="journal article" date="2016" name="Nat. Commun.">
        <title>Thousands of microbial genomes shed light on interconnected biogeochemical processes in an aquifer system.</title>
        <authorList>
            <person name="Anantharaman K."/>
            <person name="Brown C.T."/>
            <person name="Hug L.A."/>
            <person name="Sharon I."/>
            <person name="Castelle C.J."/>
            <person name="Probst A.J."/>
            <person name="Thomas B.C."/>
            <person name="Singh A."/>
            <person name="Wilkins M.J."/>
            <person name="Karaoz U."/>
            <person name="Brodie E.L."/>
            <person name="Williams K.H."/>
            <person name="Hubbard S.S."/>
            <person name="Banfield J.F."/>
        </authorList>
    </citation>
    <scope>NUCLEOTIDE SEQUENCE [LARGE SCALE GENOMIC DNA]</scope>
</reference>
<dbReference type="EMBL" id="MGGF01000027">
    <property type="protein sequence ID" value="OGM21752.1"/>
    <property type="molecule type" value="Genomic_DNA"/>
</dbReference>
<comment type="caution">
    <text evidence="1">The sequence shown here is derived from an EMBL/GenBank/DDBJ whole genome shotgun (WGS) entry which is preliminary data.</text>
</comment>
<dbReference type="SUPFAM" id="SSF53335">
    <property type="entry name" value="S-adenosyl-L-methionine-dependent methyltransferases"/>
    <property type="match status" value="1"/>
</dbReference>
<dbReference type="Gene3D" id="3.40.50.150">
    <property type="entry name" value="Vaccinia Virus protein VP39"/>
    <property type="match status" value="1"/>
</dbReference>
<proteinExistence type="predicted"/>
<organism evidence="1 2">
    <name type="scientific">Candidatus Woesebacteria bacterium RIFCSPHIGHO2_01_FULL_38_9b</name>
    <dbReference type="NCBI Taxonomy" id="1802493"/>
    <lineage>
        <taxon>Bacteria</taxon>
        <taxon>Candidatus Woeseibacteriota</taxon>
    </lineage>
</organism>
<dbReference type="CDD" id="cd02440">
    <property type="entry name" value="AdoMet_MTases"/>
    <property type="match status" value="1"/>
</dbReference>
<dbReference type="PANTHER" id="PTHR43861">
    <property type="entry name" value="TRANS-ACONITATE 2-METHYLTRANSFERASE-RELATED"/>
    <property type="match status" value="1"/>
</dbReference>
<evidence type="ECO:0008006" key="3">
    <source>
        <dbReference type="Google" id="ProtNLM"/>
    </source>
</evidence>
<dbReference type="InterPro" id="IPR029063">
    <property type="entry name" value="SAM-dependent_MTases_sf"/>
</dbReference>
<accession>A0A1F7Y3B2</accession>
<evidence type="ECO:0000313" key="1">
    <source>
        <dbReference type="EMBL" id="OGM21752.1"/>
    </source>
</evidence>
<sequence>MKRLTFFEPIFQELRIRKILPYLPKGGVLVDVGCDQPQVLIDRVCEEMKECIGLDIVVDPHTHGNVRILRQDLQKKIILPSNTANVITLLAVLEHMKHPADIIRECFRVLKKGGVLLITVPSAQSKPLLELFAILGFVRREMIEQHENYFSHDKLHTICKDAGFKTVHVESFELGCNTFIRAVK</sequence>
<protein>
    <recommendedName>
        <fullName evidence="3">Methyltransferase type 11 domain-containing protein</fullName>
    </recommendedName>
</protein>